<protein>
    <submittedName>
        <fullName evidence="3">Uncharacterized protein</fullName>
    </submittedName>
</protein>
<feature type="region of interest" description="Disordered" evidence="1">
    <location>
        <begin position="1"/>
        <end position="32"/>
    </location>
</feature>
<dbReference type="WBParaSite" id="sdigi.contig94.g4184.t1">
    <property type="protein sequence ID" value="sdigi.contig94.g4184.t1"/>
    <property type="gene ID" value="sdigi.contig94.g4184"/>
</dbReference>
<feature type="compositionally biased region" description="Acidic residues" evidence="1">
    <location>
        <begin position="16"/>
        <end position="25"/>
    </location>
</feature>
<proteinExistence type="predicted"/>
<reference evidence="3" key="1">
    <citation type="submission" date="2022-11" db="UniProtKB">
        <authorList>
            <consortium name="WormBaseParasite"/>
        </authorList>
    </citation>
    <scope>IDENTIFICATION</scope>
</reference>
<sequence>MRGGKEAQINQNDNHDNDDDDDDNDDVLRTDELPVILQIVNRD</sequence>
<organism evidence="2 3">
    <name type="scientific">Setaria digitata</name>
    <dbReference type="NCBI Taxonomy" id="48799"/>
    <lineage>
        <taxon>Eukaryota</taxon>
        <taxon>Metazoa</taxon>
        <taxon>Ecdysozoa</taxon>
        <taxon>Nematoda</taxon>
        <taxon>Chromadorea</taxon>
        <taxon>Rhabditida</taxon>
        <taxon>Spirurina</taxon>
        <taxon>Spiruromorpha</taxon>
        <taxon>Filarioidea</taxon>
        <taxon>Setariidae</taxon>
        <taxon>Setaria</taxon>
    </lineage>
</organism>
<accession>A0A915Q839</accession>
<name>A0A915Q839_9BILA</name>
<evidence type="ECO:0000313" key="2">
    <source>
        <dbReference type="Proteomes" id="UP000887581"/>
    </source>
</evidence>
<dbReference type="AlphaFoldDB" id="A0A915Q839"/>
<keyword evidence="2" id="KW-1185">Reference proteome</keyword>
<evidence type="ECO:0000256" key="1">
    <source>
        <dbReference type="SAM" id="MobiDB-lite"/>
    </source>
</evidence>
<dbReference type="Proteomes" id="UP000887581">
    <property type="component" value="Unplaced"/>
</dbReference>
<evidence type="ECO:0000313" key="3">
    <source>
        <dbReference type="WBParaSite" id="sdigi.contig94.g4184.t1"/>
    </source>
</evidence>